<dbReference type="InterPro" id="IPR018078">
    <property type="entry name" value="DNA-binding_RecF_CS"/>
</dbReference>
<keyword evidence="5 12" id="KW-0235">DNA replication</keyword>
<dbReference type="GO" id="GO:0005524">
    <property type="term" value="F:ATP binding"/>
    <property type="evidence" value="ECO:0007669"/>
    <property type="project" value="UniProtKB-UniRule"/>
</dbReference>
<dbReference type="Proteomes" id="UP000005926">
    <property type="component" value="Unassembled WGS sequence"/>
</dbReference>
<evidence type="ECO:0000259" key="14">
    <source>
        <dbReference type="Pfam" id="PF02463"/>
    </source>
</evidence>
<evidence type="ECO:0000256" key="13">
    <source>
        <dbReference type="RuleBase" id="RU000578"/>
    </source>
</evidence>
<evidence type="ECO:0000256" key="7">
    <source>
        <dbReference type="ARBA" id="ARBA00022763"/>
    </source>
</evidence>
<dbReference type="eggNOG" id="COG1195">
    <property type="taxonomic scope" value="Bacteria"/>
</dbReference>
<dbReference type="SUPFAM" id="SSF52540">
    <property type="entry name" value="P-loop containing nucleoside triphosphate hydrolases"/>
    <property type="match status" value="1"/>
</dbReference>
<dbReference type="GO" id="GO:0006302">
    <property type="term" value="P:double-strand break repair"/>
    <property type="evidence" value="ECO:0007669"/>
    <property type="project" value="TreeGrafter"/>
</dbReference>
<dbReference type="PROSITE" id="PS00618">
    <property type="entry name" value="RECF_2"/>
    <property type="match status" value="1"/>
</dbReference>
<evidence type="ECO:0000256" key="4">
    <source>
        <dbReference type="ARBA" id="ARBA00022490"/>
    </source>
</evidence>
<evidence type="ECO:0000256" key="11">
    <source>
        <dbReference type="ARBA" id="ARBA00023236"/>
    </source>
</evidence>
<dbReference type="FunFam" id="1.20.1050.90:FF:000002">
    <property type="entry name" value="DNA replication and repair protein RecF"/>
    <property type="match status" value="1"/>
</dbReference>
<dbReference type="GO" id="GO:0009432">
    <property type="term" value="P:SOS response"/>
    <property type="evidence" value="ECO:0007669"/>
    <property type="project" value="UniProtKB-UniRule"/>
</dbReference>
<dbReference type="EMBL" id="ACKZ01000021">
    <property type="protein sequence ID" value="EEW36833.1"/>
    <property type="molecule type" value="Genomic_DNA"/>
</dbReference>
<keyword evidence="8 12" id="KW-0067">ATP-binding</keyword>
<comment type="function">
    <text evidence="12 13">The RecF protein is involved in DNA metabolism; it is required for DNA replication and normal SOS inducibility. RecF binds preferentially to single-stranded, linear DNA. It also seems to bind ATP.</text>
</comment>
<evidence type="ECO:0000256" key="12">
    <source>
        <dbReference type="HAMAP-Rule" id="MF_00365"/>
    </source>
</evidence>
<dbReference type="InterPro" id="IPR042174">
    <property type="entry name" value="RecF_2"/>
</dbReference>
<dbReference type="Gene3D" id="3.40.50.300">
    <property type="entry name" value="P-loop containing nucleotide triphosphate hydrolases"/>
    <property type="match status" value="1"/>
</dbReference>
<dbReference type="GeneID" id="78412304"/>
<keyword evidence="7 12" id="KW-0227">DNA damage</keyword>
<evidence type="ECO:0000256" key="8">
    <source>
        <dbReference type="ARBA" id="ARBA00022840"/>
    </source>
</evidence>
<dbReference type="Pfam" id="PF02463">
    <property type="entry name" value="SMC_N"/>
    <property type="match status" value="1"/>
</dbReference>
<dbReference type="CDD" id="cd03242">
    <property type="entry name" value="ABC_RecF"/>
    <property type="match status" value="1"/>
</dbReference>
<gene>
    <name evidence="12 15" type="primary">recF</name>
    <name evidence="15" type="ORF">HMPREF0444_1565</name>
</gene>
<keyword evidence="6 12" id="KW-0547">Nucleotide-binding</keyword>
<dbReference type="HAMAP" id="MF_00365">
    <property type="entry name" value="RecF"/>
    <property type="match status" value="1"/>
</dbReference>
<keyword evidence="10 12" id="KW-0234">DNA repair</keyword>
<dbReference type="InterPro" id="IPR003395">
    <property type="entry name" value="RecF/RecN/SMC_N"/>
</dbReference>
<organism evidence="15 16">
    <name type="scientific">Granulicatella adiacens ATCC 49175</name>
    <dbReference type="NCBI Taxonomy" id="638301"/>
    <lineage>
        <taxon>Bacteria</taxon>
        <taxon>Bacillati</taxon>
        <taxon>Bacillota</taxon>
        <taxon>Bacilli</taxon>
        <taxon>Lactobacillales</taxon>
        <taxon>Carnobacteriaceae</taxon>
        <taxon>Granulicatella</taxon>
    </lineage>
</organism>
<comment type="caution">
    <text evidence="15">The sequence shown here is derived from an EMBL/GenBank/DDBJ whole genome shotgun (WGS) entry which is preliminary data.</text>
</comment>
<evidence type="ECO:0000256" key="2">
    <source>
        <dbReference type="ARBA" id="ARBA00008016"/>
    </source>
</evidence>
<sequence length="375" mass="42984">MKLTNLQLQNFRNYESVQLEFTDGVHVFIGENAQGKTNLMESIYALAMTKSHRTTNDKELIGWKKDFATIKGTIEKTATKTNLELQFSKKGKIAKVNYLEQKRLSSYLGNLNVILFAPENLTLVKGSPQNRRKFVDMELGQMSSLYLYDLVEYNRVLKQRNTYLKQLAIKKKQPDEYLEVLSEMLSELASKIVFHRLDFMKQLEALAIPIHDQLSLGREKFSVSYQATIPLEDGLTASQMKEIYMNQFKKNQTREADQATTLIGPHRDDLIFYLNEVPVQTYGSQGQQRSTVLSLKLAEIELMKLSTGEYPLLLLDDVLSELDDDRQTHLIKAIENKVQTFITTTSLDGIKQQFINEPVVIPIEKGTILKTESEN</sequence>
<dbReference type="PANTHER" id="PTHR32182:SF0">
    <property type="entry name" value="DNA REPLICATION AND REPAIR PROTEIN RECF"/>
    <property type="match status" value="1"/>
</dbReference>
<evidence type="ECO:0000256" key="5">
    <source>
        <dbReference type="ARBA" id="ARBA00022705"/>
    </source>
</evidence>
<dbReference type="NCBIfam" id="TIGR00611">
    <property type="entry name" value="recf"/>
    <property type="match status" value="1"/>
</dbReference>
<dbReference type="AlphaFoldDB" id="C8NI20"/>
<dbReference type="GO" id="GO:0005737">
    <property type="term" value="C:cytoplasm"/>
    <property type="evidence" value="ECO:0007669"/>
    <property type="project" value="UniProtKB-SubCell"/>
</dbReference>
<comment type="subcellular location">
    <subcellularLocation>
        <location evidence="1 12 13">Cytoplasm</location>
    </subcellularLocation>
</comment>
<dbReference type="HOGENOM" id="CLU_040267_0_1_9"/>
<dbReference type="Gene3D" id="1.20.1050.90">
    <property type="entry name" value="RecF/RecN/SMC, N-terminal domain"/>
    <property type="match status" value="1"/>
</dbReference>
<dbReference type="PROSITE" id="PS00617">
    <property type="entry name" value="RECF_1"/>
    <property type="match status" value="1"/>
</dbReference>
<dbReference type="InterPro" id="IPR027417">
    <property type="entry name" value="P-loop_NTPase"/>
</dbReference>
<keyword evidence="11 12" id="KW-0742">SOS response</keyword>
<keyword evidence="16" id="KW-1185">Reference proteome</keyword>
<keyword evidence="4 12" id="KW-0963">Cytoplasm</keyword>
<keyword evidence="9 12" id="KW-0238">DNA-binding</keyword>
<dbReference type="RefSeq" id="WP_005608199.1">
    <property type="nucleotide sequence ID" value="NZ_CP102283.1"/>
</dbReference>
<dbReference type="GO" id="GO:0000731">
    <property type="term" value="P:DNA synthesis involved in DNA repair"/>
    <property type="evidence" value="ECO:0007669"/>
    <property type="project" value="TreeGrafter"/>
</dbReference>
<evidence type="ECO:0000313" key="16">
    <source>
        <dbReference type="Proteomes" id="UP000005926"/>
    </source>
</evidence>
<dbReference type="STRING" id="638301.HMPREF0444_1565"/>
<dbReference type="GO" id="GO:0006260">
    <property type="term" value="P:DNA replication"/>
    <property type="evidence" value="ECO:0007669"/>
    <property type="project" value="UniProtKB-UniRule"/>
</dbReference>
<evidence type="ECO:0000256" key="3">
    <source>
        <dbReference type="ARBA" id="ARBA00020170"/>
    </source>
</evidence>
<feature type="binding site" evidence="12">
    <location>
        <begin position="30"/>
        <end position="37"/>
    </location>
    <ligand>
        <name>ATP</name>
        <dbReference type="ChEBI" id="CHEBI:30616"/>
    </ligand>
</feature>
<dbReference type="InterPro" id="IPR001238">
    <property type="entry name" value="DNA-binding_RecF"/>
</dbReference>
<evidence type="ECO:0000256" key="10">
    <source>
        <dbReference type="ARBA" id="ARBA00023204"/>
    </source>
</evidence>
<dbReference type="PANTHER" id="PTHR32182">
    <property type="entry name" value="DNA REPLICATION AND REPAIR PROTEIN RECF"/>
    <property type="match status" value="1"/>
</dbReference>
<evidence type="ECO:0000313" key="15">
    <source>
        <dbReference type="EMBL" id="EEW36833.1"/>
    </source>
</evidence>
<evidence type="ECO:0000256" key="9">
    <source>
        <dbReference type="ARBA" id="ARBA00023125"/>
    </source>
</evidence>
<feature type="domain" description="RecF/RecN/SMC N-terminal" evidence="14">
    <location>
        <begin position="3"/>
        <end position="346"/>
    </location>
</feature>
<reference evidence="15 16" key="1">
    <citation type="submission" date="2009-08" db="EMBL/GenBank/DDBJ databases">
        <authorList>
            <person name="Muzny D."/>
            <person name="Qin X."/>
            <person name="Deng J."/>
            <person name="Jiang H."/>
            <person name="Liu Y."/>
            <person name="Qu J."/>
            <person name="Song X.-Z."/>
            <person name="Zhang L."/>
            <person name="Thornton R."/>
            <person name="Coyle M."/>
            <person name="Francisco L."/>
            <person name="Jackson L."/>
            <person name="Javaid M."/>
            <person name="Korchina V."/>
            <person name="Kovar C."/>
            <person name="Mata R."/>
            <person name="Mathew T."/>
            <person name="Ngo R."/>
            <person name="Nguyen L."/>
            <person name="Nguyen N."/>
            <person name="Okwuonu G."/>
            <person name="Ongeri F."/>
            <person name="Pham C."/>
            <person name="Simmons D."/>
            <person name="Wilczek-Boney K."/>
            <person name="Hale W."/>
            <person name="Jakkamsetti A."/>
            <person name="Pham P."/>
            <person name="Ruth R."/>
            <person name="San Lucas F."/>
            <person name="Warren J."/>
            <person name="Zhang J."/>
            <person name="Zhao Z."/>
            <person name="Zhou C."/>
            <person name="Zhu D."/>
            <person name="Lee S."/>
            <person name="Bess C."/>
            <person name="Blankenburg K."/>
            <person name="Forbes L."/>
            <person name="Fu Q."/>
            <person name="Gubbala S."/>
            <person name="Hirani K."/>
            <person name="Jayaseelan J.C."/>
            <person name="Lara F."/>
            <person name="Munidasa M."/>
            <person name="Palculict T."/>
            <person name="Patil S."/>
            <person name="Pu L.-L."/>
            <person name="Saada N."/>
            <person name="Tang L."/>
            <person name="Weissenberger G."/>
            <person name="Zhu Y."/>
            <person name="Hemphill L."/>
            <person name="Shang Y."/>
            <person name="Youmans B."/>
            <person name="Ayvaz T."/>
            <person name="Ross M."/>
            <person name="Santibanez J."/>
            <person name="Aqrawi P."/>
            <person name="Gross S."/>
            <person name="Joshi V."/>
            <person name="Fowler G."/>
            <person name="Nazareth L."/>
            <person name="Reid J."/>
            <person name="Worley K."/>
            <person name="Petrosino J."/>
            <person name="Highlander S."/>
            <person name="Gibbs R."/>
        </authorList>
    </citation>
    <scope>NUCLEOTIDE SEQUENCE [LARGE SCALE GENOMIC DNA]</scope>
    <source>
        <strain evidence="15 16">ATCC 49175</strain>
    </source>
</reference>
<evidence type="ECO:0000256" key="1">
    <source>
        <dbReference type="ARBA" id="ARBA00004496"/>
    </source>
</evidence>
<evidence type="ECO:0000256" key="6">
    <source>
        <dbReference type="ARBA" id="ARBA00022741"/>
    </source>
</evidence>
<comment type="similarity">
    <text evidence="2 12 13">Belongs to the RecF family.</text>
</comment>
<name>C8NI20_9LACT</name>
<accession>C8NI20</accession>
<protein>
    <recommendedName>
        <fullName evidence="3 12">DNA replication and repair protein RecF</fullName>
    </recommendedName>
</protein>
<dbReference type="GO" id="GO:0003697">
    <property type="term" value="F:single-stranded DNA binding"/>
    <property type="evidence" value="ECO:0007669"/>
    <property type="project" value="UniProtKB-UniRule"/>
</dbReference>
<proteinExistence type="inferred from homology"/>